<keyword evidence="2" id="KW-0547">Nucleotide-binding</keyword>
<dbReference type="OrthoDB" id="9793179at2"/>
<dbReference type="Pfam" id="PF00149">
    <property type="entry name" value="Metallophos"/>
    <property type="match status" value="1"/>
</dbReference>
<dbReference type="CDD" id="cd00845">
    <property type="entry name" value="MPP_UshA_N_like"/>
    <property type="match status" value="1"/>
</dbReference>
<dbReference type="Gene3D" id="3.60.21.10">
    <property type="match status" value="1"/>
</dbReference>
<dbReference type="PANTHER" id="PTHR11575:SF24">
    <property type="entry name" value="5'-NUCLEOTIDASE"/>
    <property type="match status" value="1"/>
</dbReference>
<protein>
    <submittedName>
        <fullName evidence="5">Bifunctional metallophosphatase/5'-nucleotidase</fullName>
    </submittedName>
</protein>
<dbReference type="Pfam" id="PF02872">
    <property type="entry name" value="5_nucleotid_C"/>
    <property type="match status" value="1"/>
</dbReference>
<dbReference type="InterPro" id="IPR006179">
    <property type="entry name" value="5_nucleotidase/apyrase"/>
</dbReference>
<evidence type="ECO:0000313" key="6">
    <source>
        <dbReference type="Proteomes" id="UP000799092"/>
    </source>
</evidence>
<dbReference type="AlphaFoldDB" id="A0A6A8DHK2"/>
<evidence type="ECO:0000313" key="5">
    <source>
        <dbReference type="EMBL" id="MRH44710.1"/>
    </source>
</evidence>
<evidence type="ECO:0000256" key="2">
    <source>
        <dbReference type="RuleBase" id="RU362119"/>
    </source>
</evidence>
<gene>
    <name evidence="5" type="ORF">GH741_18850</name>
</gene>
<dbReference type="GO" id="GO:0016787">
    <property type="term" value="F:hydrolase activity"/>
    <property type="evidence" value="ECO:0007669"/>
    <property type="project" value="UniProtKB-KW"/>
</dbReference>
<dbReference type="RefSeq" id="WP_153738319.1">
    <property type="nucleotide sequence ID" value="NZ_WJNG01000018.1"/>
</dbReference>
<dbReference type="PANTHER" id="PTHR11575">
    <property type="entry name" value="5'-NUCLEOTIDASE-RELATED"/>
    <property type="match status" value="1"/>
</dbReference>
<keyword evidence="6" id="KW-1185">Reference proteome</keyword>
<evidence type="ECO:0000259" key="4">
    <source>
        <dbReference type="Pfam" id="PF02872"/>
    </source>
</evidence>
<dbReference type="InterPro" id="IPR029052">
    <property type="entry name" value="Metallo-depent_PP-like"/>
</dbReference>
<dbReference type="EMBL" id="WJNG01000018">
    <property type="protein sequence ID" value="MRH44710.1"/>
    <property type="molecule type" value="Genomic_DNA"/>
</dbReference>
<organism evidence="5 6">
    <name type="scientific">Aquibacillus halophilus</name>
    <dbReference type="NCBI Taxonomy" id="930132"/>
    <lineage>
        <taxon>Bacteria</taxon>
        <taxon>Bacillati</taxon>
        <taxon>Bacillota</taxon>
        <taxon>Bacilli</taxon>
        <taxon>Bacillales</taxon>
        <taxon>Bacillaceae</taxon>
        <taxon>Aquibacillus</taxon>
    </lineage>
</organism>
<feature type="domain" description="Calcineurin-like phosphoesterase" evidence="3">
    <location>
        <begin position="9"/>
        <end position="205"/>
    </location>
</feature>
<dbReference type="Proteomes" id="UP000799092">
    <property type="component" value="Unassembled WGS sequence"/>
</dbReference>
<dbReference type="SUPFAM" id="SSF56300">
    <property type="entry name" value="Metallo-dependent phosphatases"/>
    <property type="match status" value="1"/>
</dbReference>
<dbReference type="InterPro" id="IPR036907">
    <property type="entry name" value="5'-Nucleotdase_C_sf"/>
</dbReference>
<sequence length="464" mass="53397">MEEKIFFYYTSDIHSHFESWSKIVGYFNDKKKQRTKANQSYWLLDNGDYIDRFHPIAEATMGKTNVELLNKAEYHVATIGNNEGITLKYDDLYHLYDRADFELICANFETIKGTNPSWLKPFTTMESINGVKIGIIGLTAPFNAFYNLLGWHVDSPFDALDRYIKELEAETDVILLLSHLGINEDEAIARRYPQIDVIIGGHTHHLFRDGEYIDNTLLTAAGKHGKYVGEIILTWDHQNKRLVKKEAYTTNIEYLNKRDSITQQQLELHSERSSQLLNQPVVHLTKPLEVDWFKETELIRKLVETLKDWTNADCAMLNSGLLLESLEVGAVTYGDVHRICPHPINPCVVELKGDELLEVVRGSLTKAFMELQLKGFGFRGEIIGKMVFAGIEVKFTNNKKNDSQVKEITIDSHKIDMDKIYTVATADMFTFGKLLPEVSRSTYKKYFMPEMLRDLLVHTLKEKL</sequence>
<evidence type="ECO:0000259" key="3">
    <source>
        <dbReference type="Pfam" id="PF00149"/>
    </source>
</evidence>
<dbReference type="GO" id="GO:0009166">
    <property type="term" value="P:nucleotide catabolic process"/>
    <property type="evidence" value="ECO:0007669"/>
    <property type="project" value="InterPro"/>
</dbReference>
<proteinExistence type="inferred from homology"/>
<dbReference type="InterPro" id="IPR008334">
    <property type="entry name" value="5'-Nucleotdase_C"/>
</dbReference>
<reference evidence="5" key="1">
    <citation type="submission" date="2019-11" db="EMBL/GenBank/DDBJ databases">
        <authorList>
            <person name="Li J."/>
        </authorList>
    </citation>
    <scope>NUCLEOTIDE SEQUENCE</scope>
    <source>
        <strain evidence="5">B6B</strain>
    </source>
</reference>
<dbReference type="InterPro" id="IPR011240">
    <property type="entry name" value="Pesterase_YunD"/>
</dbReference>
<accession>A0A6A8DHK2</accession>
<name>A0A6A8DHK2_9BACI</name>
<evidence type="ECO:0000256" key="1">
    <source>
        <dbReference type="ARBA" id="ARBA00022729"/>
    </source>
</evidence>
<dbReference type="PIRSF" id="PIRSF036361">
    <property type="entry name" value="YunD"/>
    <property type="match status" value="1"/>
</dbReference>
<comment type="caution">
    <text evidence="5">The sequence shown here is derived from an EMBL/GenBank/DDBJ whole genome shotgun (WGS) entry which is preliminary data.</text>
</comment>
<feature type="domain" description="5'-Nucleotidase C-terminal" evidence="4">
    <location>
        <begin position="291"/>
        <end position="428"/>
    </location>
</feature>
<comment type="similarity">
    <text evidence="2">Belongs to the 5'-nucleotidase family.</text>
</comment>
<dbReference type="Gene3D" id="3.90.780.10">
    <property type="entry name" value="5'-Nucleotidase, C-terminal domain"/>
    <property type="match status" value="1"/>
</dbReference>
<dbReference type="InterPro" id="IPR004843">
    <property type="entry name" value="Calcineurin-like_PHP"/>
</dbReference>
<keyword evidence="2" id="KW-0378">Hydrolase</keyword>
<dbReference type="SUPFAM" id="SSF55816">
    <property type="entry name" value="5'-nucleotidase (syn. UDP-sugar hydrolase), C-terminal domain"/>
    <property type="match status" value="1"/>
</dbReference>
<dbReference type="GO" id="GO:0000166">
    <property type="term" value="F:nucleotide binding"/>
    <property type="evidence" value="ECO:0007669"/>
    <property type="project" value="UniProtKB-KW"/>
</dbReference>
<dbReference type="PRINTS" id="PR01607">
    <property type="entry name" value="APYRASEFAMLY"/>
</dbReference>
<keyword evidence="1" id="KW-0732">Signal</keyword>